<dbReference type="InterPro" id="IPR027365">
    <property type="entry name" value="GNAT_acetyltra_YdfB-like"/>
</dbReference>
<organism evidence="1 2">
    <name type="scientific">Actinomadura rubrisoli</name>
    <dbReference type="NCBI Taxonomy" id="2530368"/>
    <lineage>
        <taxon>Bacteria</taxon>
        <taxon>Bacillati</taxon>
        <taxon>Actinomycetota</taxon>
        <taxon>Actinomycetes</taxon>
        <taxon>Streptosporangiales</taxon>
        <taxon>Thermomonosporaceae</taxon>
        <taxon>Actinomadura</taxon>
    </lineage>
</organism>
<sequence length="248" mass="27063">MLNAVTPVRYAKLASLFGPSYPNLAFVHAALEGKIPAKAWAQQEGDDVSACLIATQSPFCFAAGAITTDLVDEIFALLRDRPPVRLIFPPGTEVIPQHGFRKSERIQFSRAEPGGNAFTPAEEFDLQRTDARLFEKLNWRDMVLSIFGSAANYLMNGYGFCLVRDGRVAAEGHGVVGGGLVELGGFTHPRYRHRNLYTAMSSQIIRYGAKHGLRPVLSCQADNEASVAVANRIGLATDFRYDVAVLSS</sequence>
<accession>A0A4R5AWW8</accession>
<reference evidence="1 2" key="1">
    <citation type="submission" date="2019-03" db="EMBL/GenBank/DDBJ databases">
        <title>Draft genome sequences of novel Actinobacteria.</title>
        <authorList>
            <person name="Sahin N."/>
            <person name="Ay H."/>
            <person name="Saygin H."/>
        </authorList>
    </citation>
    <scope>NUCLEOTIDE SEQUENCE [LARGE SCALE GENOMIC DNA]</scope>
    <source>
        <strain evidence="1 2">H3C3</strain>
    </source>
</reference>
<dbReference type="OrthoDB" id="3771710at2"/>
<keyword evidence="2" id="KW-1185">Reference proteome</keyword>
<evidence type="ECO:0000313" key="1">
    <source>
        <dbReference type="EMBL" id="TDD76489.1"/>
    </source>
</evidence>
<dbReference type="GO" id="GO:0016740">
    <property type="term" value="F:transferase activity"/>
    <property type="evidence" value="ECO:0007669"/>
    <property type="project" value="UniProtKB-KW"/>
</dbReference>
<dbReference type="Gene3D" id="3.40.630.30">
    <property type="match status" value="1"/>
</dbReference>
<dbReference type="Pfam" id="PF12746">
    <property type="entry name" value="GNAT_acetyltran"/>
    <property type="match status" value="1"/>
</dbReference>
<dbReference type="InterPro" id="IPR016181">
    <property type="entry name" value="Acyl_CoA_acyltransferase"/>
</dbReference>
<gene>
    <name evidence="1" type="ORF">E1298_30830</name>
</gene>
<proteinExistence type="predicted"/>
<dbReference type="EMBL" id="SMKU01000213">
    <property type="protein sequence ID" value="TDD76489.1"/>
    <property type="molecule type" value="Genomic_DNA"/>
</dbReference>
<keyword evidence="1" id="KW-0808">Transferase</keyword>
<dbReference type="Proteomes" id="UP000294513">
    <property type="component" value="Unassembled WGS sequence"/>
</dbReference>
<dbReference type="RefSeq" id="WP_131899484.1">
    <property type="nucleotide sequence ID" value="NZ_SMKU01000213.1"/>
</dbReference>
<dbReference type="SUPFAM" id="SSF55729">
    <property type="entry name" value="Acyl-CoA N-acyltransferases (Nat)"/>
    <property type="match status" value="1"/>
</dbReference>
<dbReference type="AlphaFoldDB" id="A0A4R5AWW8"/>
<protein>
    <submittedName>
        <fullName evidence="1">GNAT family N-acetyltransferase</fullName>
    </submittedName>
</protein>
<evidence type="ECO:0000313" key="2">
    <source>
        <dbReference type="Proteomes" id="UP000294513"/>
    </source>
</evidence>
<comment type="caution">
    <text evidence="1">The sequence shown here is derived from an EMBL/GenBank/DDBJ whole genome shotgun (WGS) entry which is preliminary data.</text>
</comment>
<name>A0A4R5AWW8_9ACTN</name>